<organism evidence="2 3">
    <name type="scientific">Austropuccinia psidii MF-1</name>
    <dbReference type="NCBI Taxonomy" id="1389203"/>
    <lineage>
        <taxon>Eukaryota</taxon>
        <taxon>Fungi</taxon>
        <taxon>Dikarya</taxon>
        <taxon>Basidiomycota</taxon>
        <taxon>Pucciniomycotina</taxon>
        <taxon>Pucciniomycetes</taxon>
        <taxon>Pucciniales</taxon>
        <taxon>Sphaerophragmiaceae</taxon>
        <taxon>Austropuccinia</taxon>
    </lineage>
</organism>
<dbReference type="EMBL" id="AVOT02017239">
    <property type="protein sequence ID" value="MBW0503228.1"/>
    <property type="molecule type" value="Genomic_DNA"/>
</dbReference>
<name>A0A9Q3HF80_9BASI</name>
<reference evidence="2" key="1">
    <citation type="submission" date="2021-03" db="EMBL/GenBank/DDBJ databases">
        <title>Draft genome sequence of rust myrtle Austropuccinia psidii MF-1, a brazilian biotype.</title>
        <authorList>
            <person name="Quecine M.C."/>
            <person name="Pachon D.M.R."/>
            <person name="Bonatelli M.L."/>
            <person name="Correr F.H."/>
            <person name="Franceschini L.M."/>
            <person name="Leite T.F."/>
            <person name="Margarido G.R.A."/>
            <person name="Almeida C.A."/>
            <person name="Ferrarezi J.A."/>
            <person name="Labate C.A."/>
        </authorList>
    </citation>
    <scope>NUCLEOTIDE SEQUENCE</scope>
    <source>
        <strain evidence="2">MF-1</strain>
    </source>
</reference>
<evidence type="ECO:0000256" key="1">
    <source>
        <dbReference type="SAM" id="MobiDB-lite"/>
    </source>
</evidence>
<dbReference type="Proteomes" id="UP000765509">
    <property type="component" value="Unassembled WGS sequence"/>
</dbReference>
<keyword evidence="3" id="KW-1185">Reference proteome</keyword>
<comment type="caution">
    <text evidence="2">The sequence shown here is derived from an EMBL/GenBank/DDBJ whole genome shotgun (WGS) entry which is preliminary data.</text>
</comment>
<evidence type="ECO:0000313" key="3">
    <source>
        <dbReference type="Proteomes" id="UP000765509"/>
    </source>
</evidence>
<accession>A0A9Q3HF80</accession>
<dbReference type="AlphaFoldDB" id="A0A9Q3HF80"/>
<feature type="region of interest" description="Disordered" evidence="1">
    <location>
        <begin position="80"/>
        <end position="99"/>
    </location>
</feature>
<sequence length="99" mass="11169">MPKQISIVSSRNDTHKEGFVSDQLVVAHINPSLSPKMRNELIDVLYTYNNEFASNNEPLGAIMGHEVDITLNIDRPYPPVLRRPAYPASPRAREALELK</sequence>
<gene>
    <name evidence="2" type="ORF">O181_042943</name>
</gene>
<protein>
    <submittedName>
        <fullName evidence="2">Uncharacterized protein</fullName>
    </submittedName>
</protein>
<proteinExistence type="predicted"/>
<evidence type="ECO:0000313" key="2">
    <source>
        <dbReference type="EMBL" id="MBW0503228.1"/>
    </source>
</evidence>